<comment type="caution">
    <text evidence="1">The sequence shown here is derived from an EMBL/GenBank/DDBJ whole genome shotgun (WGS) entry which is preliminary data.</text>
</comment>
<dbReference type="Gene3D" id="3.40.50.450">
    <property type="match status" value="1"/>
</dbReference>
<dbReference type="Pfam" id="PF03641">
    <property type="entry name" value="Lysine_decarbox"/>
    <property type="match status" value="1"/>
</dbReference>
<organism evidence="1 2">
    <name type="scientific">Leptolyngbya foveolarum</name>
    <dbReference type="NCBI Taxonomy" id="47253"/>
    <lineage>
        <taxon>Bacteria</taxon>
        <taxon>Bacillati</taxon>
        <taxon>Cyanobacteriota</taxon>
        <taxon>Cyanophyceae</taxon>
        <taxon>Leptolyngbyales</taxon>
        <taxon>Leptolyngbyaceae</taxon>
        <taxon>Leptolyngbya group</taxon>
        <taxon>Leptolyngbya</taxon>
    </lineage>
</organism>
<accession>A0A2W4UT70</accession>
<dbReference type="SUPFAM" id="SSF102405">
    <property type="entry name" value="MCP/YpsA-like"/>
    <property type="match status" value="1"/>
</dbReference>
<reference evidence="2" key="1">
    <citation type="submission" date="2018-04" db="EMBL/GenBank/DDBJ databases">
        <authorList>
            <person name="Cornet L."/>
        </authorList>
    </citation>
    <scope>NUCLEOTIDE SEQUENCE [LARGE SCALE GENOMIC DNA]</scope>
</reference>
<reference evidence="1 2" key="2">
    <citation type="submission" date="2018-06" db="EMBL/GenBank/DDBJ databases">
        <title>Metagenomic assembly of (sub)arctic Cyanobacteria and their associated microbiome from non-axenic cultures.</title>
        <authorList>
            <person name="Baurain D."/>
        </authorList>
    </citation>
    <scope>NUCLEOTIDE SEQUENCE [LARGE SCALE GENOMIC DNA]</scope>
    <source>
        <strain evidence="1">ULC129bin1</strain>
    </source>
</reference>
<protein>
    <submittedName>
        <fullName evidence="1">Cytochrome D ubiquinol oxidase subunit II</fullName>
    </submittedName>
</protein>
<evidence type="ECO:0000313" key="2">
    <source>
        <dbReference type="Proteomes" id="UP000249354"/>
    </source>
</evidence>
<dbReference type="EMBL" id="QBMC01000010">
    <property type="protein sequence ID" value="PZO22417.1"/>
    <property type="molecule type" value="Genomic_DNA"/>
</dbReference>
<name>A0A2W4UT70_9CYAN</name>
<dbReference type="Proteomes" id="UP000249354">
    <property type="component" value="Unassembled WGS sequence"/>
</dbReference>
<dbReference type="InterPro" id="IPR031100">
    <property type="entry name" value="LOG_fam"/>
</dbReference>
<evidence type="ECO:0000313" key="1">
    <source>
        <dbReference type="EMBL" id="PZO22417.1"/>
    </source>
</evidence>
<proteinExistence type="predicted"/>
<dbReference type="PANTHER" id="PTHR43393">
    <property type="entry name" value="CYTOKININ RIBOSIDE 5'-MONOPHOSPHATE PHOSPHORIBOHYDROLASE"/>
    <property type="match status" value="1"/>
</dbReference>
<dbReference type="GO" id="GO:0005829">
    <property type="term" value="C:cytosol"/>
    <property type="evidence" value="ECO:0007669"/>
    <property type="project" value="TreeGrafter"/>
</dbReference>
<gene>
    <name evidence="1" type="ORF">DCF25_02860</name>
</gene>
<dbReference type="PANTHER" id="PTHR43393:SF2">
    <property type="entry name" value="CYTOKININ RIBOSIDE 5'-MONOPHOSPHATE PHOSPHORIBOHYDROLASE"/>
    <property type="match status" value="1"/>
</dbReference>
<dbReference type="InterPro" id="IPR052341">
    <property type="entry name" value="LOG_family_nucleotidases"/>
</dbReference>
<sequence length="364" mass="40925">MNSTFDPNRPIGSYLSTQNKDLRSDVLRVLENLPNLENGEVIGQIFETLVRMSSQEAERLDWKILSYSLLDMEGGFKAFYPYRHTRKVTIFGSARTLSDLPEYKMAAEFARRVVKEGFMVITGAGGGIMQAGNEGAGRDNSFGLNIQLPFEQGANPVVTGDSKLLDFKYFFTRKLFFLKESDAIALFPGGFGTQDEAFEALTLMQTGKAGLVPLVLIDRPGGGYWKDWDRYVRGRLLDQALISPDDASLYYLTTGLDDALQHIESFYRVYHSSRYVDGQLVIRLKAPLCEGAIDQLNDEFSDLLVTGQIREVSAFAQERQDGTENLPRLAMHFNQRNFGRLHQMIHALGRLGVACEAIQHPEKK</sequence>
<dbReference type="AlphaFoldDB" id="A0A2W4UT70"/>